<dbReference type="AlphaFoldDB" id="A0A2J6RS49"/>
<proteinExistence type="predicted"/>
<evidence type="ECO:0000313" key="4">
    <source>
        <dbReference type="Proteomes" id="UP000235786"/>
    </source>
</evidence>
<dbReference type="GO" id="GO:0008270">
    <property type="term" value="F:zinc ion binding"/>
    <property type="evidence" value="ECO:0007669"/>
    <property type="project" value="UniProtKB-KW"/>
</dbReference>
<dbReference type="STRING" id="1149755.A0A2J6RS49"/>
<evidence type="ECO:0000256" key="1">
    <source>
        <dbReference type="PROSITE-ProRule" id="PRU00042"/>
    </source>
</evidence>
<protein>
    <recommendedName>
        <fullName evidence="2">C2H2-type domain-containing protein</fullName>
    </recommendedName>
</protein>
<sequence length="380" mass="42968">MDPTLPQMQSFDFDRLDPIALEDTLAYLRQHPEPPAEDIALFGGYQGLLADAVSERDWMAEPPQDIGGQSSASCSSPYATAPLFVDPVSTSFSEGQPSPTESLPISTMGSTAQKRLRKAANSLEGCSWDGCQTSHGINDSAAHLEGHSRDAIAHWSHQCKCTWKGCKSKAKFKTLRQFNEHLVNIHTRPLLCTKPHCSCKTPFKNKHDLERHNSTKHSTERPWKCPYDSCSSESRTFARKDKWLKHIRETQHENDAFCPFFHCRLKQLRSGKSFENRKEIVEHFSWEGHAYRDMEGYACGLGSCAILGNHDRWTSDGLATHLEELHKVPITQWTVESCLRGDDRIFRLQHTPAIFVDDLIDCEFCASQFEAQNQLSATTK</sequence>
<dbReference type="SMART" id="SM00355">
    <property type="entry name" value="ZnF_C2H2"/>
    <property type="match status" value="4"/>
</dbReference>
<name>A0A2J6RS49_HYAVF</name>
<accession>A0A2J6RS49</accession>
<keyword evidence="1" id="KW-0862">Zinc</keyword>
<dbReference type="PROSITE" id="PS50157">
    <property type="entry name" value="ZINC_FINGER_C2H2_2"/>
    <property type="match status" value="1"/>
</dbReference>
<keyword evidence="1" id="KW-0863">Zinc-finger</keyword>
<reference evidence="3 4" key="1">
    <citation type="submission" date="2016-04" db="EMBL/GenBank/DDBJ databases">
        <title>A degradative enzymes factory behind the ericoid mycorrhizal symbiosis.</title>
        <authorList>
            <consortium name="DOE Joint Genome Institute"/>
            <person name="Martino E."/>
            <person name="Morin E."/>
            <person name="Grelet G."/>
            <person name="Kuo A."/>
            <person name="Kohler A."/>
            <person name="Daghino S."/>
            <person name="Barry K."/>
            <person name="Choi C."/>
            <person name="Cichocki N."/>
            <person name="Clum A."/>
            <person name="Copeland A."/>
            <person name="Hainaut M."/>
            <person name="Haridas S."/>
            <person name="Labutti K."/>
            <person name="Lindquist E."/>
            <person name="Lipzen A."/>
            <person name="Khouja H.-R."/>
            <person name="Murat C."/>
            <person name="Ohm R."/>
            <person name="Olson A."/>
            <person name="Spatafora J."/>
            <person name="Veneault-Fourrey C."/>
            <person name="Henrissat B."/>
            <person name="Grigoriev I."/>
            <person name="Martin F."/>
            <person name="Perotto S."/>
        </authorList>
    </citation>
    <scope>NUCLEOTIDE SEQUENCE [LARGE SCALE GENOMIC DNA]</scope>
    <source>
        <strain evidence="3 4">F</strain>
    </source>
</reference>
<keyword evidence="1" id="KW-0479">Metal-binding</keyword>
<dbReference type="InterPro" id="IPR013087">
    <property type="entry name" value="Znf_C2H2_type"/>
</dbReference>
<dbReference type="Gene3D" id="3.30.160.60">
    <property type="entry name" value="Classic Zinc Finger"/>
    <property type="match status" value="1"/>
</dbReference>
<keyword evidence="4" id="KW-1185">Reference proteome</keyword>
<dbReference type="EMBL" id="KZ613944">
    <property type="protein sequence ID" value="PMD41348.1"/>
    <property type="molecule type" value="Genomic_DNA"/>
</dbReference>
<gene>
    <name evidence="3" type="ORF">L207DRAFT_565246</name>
</gene>
<dbReference type="OrthoDB" id="2687452at2759"/>
<evidence type="ECO:0000259" key="2">
    <source>
        <dbReference type="PROSITE" id="PS50157"/>
    </source>
</evidence>
<dbReference type="Proteomes" id="UP000235786">
    <property type="component" value="Unassembled WGS sequence"/>
</dbReference>
<organism evidence="3 4">
    <name type="scientific">Hyaloscypha variabilis (strain UAMH 11265 / GT02V1 / F)</name>
    <name type="common">Meliniomyces variabilis</name>
    <dbReference type="NCBI Taxonomy" id="1149755"/>
    <lineage>
        <taxon>Eukaryota</taxon>
        <taxon>Fungi</taxon>
        <taxon>Dikarya</taxon>
        <taxon>Ascomycota</taxon>
        <taxon>Pezizomycotina</taxon>
        <taxon>Leotiomycetes</taxon>
        <taxon>Helotiales</taxon>
        <taxon>Hyaloscyphaceae</taxon>
        <taxon>Hyaloscypha</taxon>
        <taxon>Hyaloscypha variabilis</taxon>
    </lineage>
</organism>
<evidence type="ECO:0000313" key="3">
    <source>
        <dbReference type="EMBL" id="PMD41348.1"/>
    </source>
</evidence>
<feature type="domain" description="C2H2-type" evidence="2">
    <location>
        <begin position="190"/>
        <end position="222"/>
    </location>
</feature>